<accession>A0A382HL90</accession>
<dbReference type="PROSITE" id="PS50045">
    <property type="entry name" value="SIGMA54_INTERACT_4"/>
    <property type="match status" value="1"/>
</dbReference>
<evidence type="ECO:0000256" key="2">
    <source>
        <dbReference type="ARBA" id="ARBA00022840"/>
    </source>
</evidence>
<gene>
    <name evidence="4" type="ORF">METZ01_LOCUS240699</name>
</gene>
<dbReference type="EMBL" id="UINC01061843">
    <property type="protein sequence ID" value="SVB87845.1"/>
    <property type="molecule type" value="Genomic_DNA"/>
</dbReference>
<dbReference type="InterPro" id="IPR003593">
    <property type="entry name" value="AAA+_ATPase"/>
</dbReference>
<dbReference type="PROSITE" id="PS00676">
    <property type="entry name" value="SIGMA54_INTERACT_2"/>
    <property type="match status" value="1"/>
</dbReference>
<organism evidence="4">
    <name type="scientific">marine metagenome</name>
    <dbReference type="NCBI Taxonomy" id="408172"/>
    <lineage>
        <taxon>unclassified sequences</taxon>
        <taxon>metagenomes</taxon>
        <taxon>ecological metagenomes</taxon>
    </lineage>
</organism>
<dbReference type="Gene3D" id="3.40.50.300">
    <property type="entry name" value="P-loop containing nucleotide triphosphate hydrolases"/>
    <property type="match status" value="1"/>
</dbReference>
<dbReference type="SMART" id="SM00382">
    <property type="entry name" value="AAA"/>
    <property type="match status" value="1"/>
</dbReference>
<proteinExistence type="predicted"/>
<feature type="non-terminal residue" evidence="4">
    <location>
        <position position="451"/>
    </location>
</feature>
<sequence length="451" mass="51134">MKNIGSNKKILFSWIDSEKDLNPKKFAGSHKSPMNSNIFNGPTLQLLALESFDHVHLFYILSGHDEVKANAVRNVLKVHSKDFKGKPNVEIHGIKILHAADYYNMWIEVPKKTKEILDRYKAENSKVFFNVSSGSPAMTSTWLFMKGTEDVDAEIISPQLDKSKKNQPYLLNLDLGTYPHVNKLKDKINNTLQIAHEFKSDEMKFIFNQLILLSQNPNLKKFPILLTGETGTGKTTIAQRFHEMIQKGKTDKIPFKKVLCGEFRGQDHNIPYSKLFGHKKGAYSGADNDYIGMIKEADGGIVFLDEIADIPMETQNILLDVIEGKPFRPLKSNDDVTSEFQLICATNKNIDELVTKNILRDDFVARLEVFKYEVPPLRQRPEDIGVILEGILKSSQFENFEIEEIAKKQLLSLLKKSSLKRNIRDITSTLSKLYLISLGPPAHALTISEVS</sequence>
<dbReference type="AlphaFoldDB" id="A0A382HL90"/>
<dbReference type="InterPro" id="IPR002078">
    <property type="entry name" value="Sigma_54_int"/>
</dbReference>
<dbReference type="PANTHER" id="PTHR32071">
    <property type="entry name" value="TRANSCRIPTIONAL REGULATORY PROTEIN"/>
    <property type="match status" value="1"/>
</dbReference>
<evidence type="ECO:0000256" key="1">
    <source>
        <dbReference type="ARBA" id="ARBA00022741"/>
    </source>
</evidence>
<keyword evidence="2" id="KW-0067">ATP-binding</keyword>
<protein>
    <recommendedName>
        <fullName evidence="3">Sigma-54 factor interaction domain-containing protein</fullName>
    </recommendedName>
</protein>
<dbReference type="Pfam" id="PF00158">
    <property type="entry name" value="Sigma54_activat"/>
    <property type="match status" value="1"/>
</dbReference>
<dbReference type="InterPro" id="IPR025943">
    <property type="entry name" value="Sigma_54_int_dom_ATP-bd_2"/>
</dbReference>
<dbReference type="PROSITE" id="PS00675">
    <property type="entry name" value="SIGMA54_INTERACT_1"/>
    <property type="match status" value="1"/>
</dbReference>
<evidence type="ECO:0000313" key="4">
    <source>
        <dbReference type="EMBL" id="SVB87845.1"/>
    </source>
</evidence>
<dbReference type="GO" id="GO:0006355">
    <property type="term" value="P:regulation of DNA-templated transcription"/>
    <property type="evidence" value="ECO:0007669"/>
    <property type="project" value="InterPro"/>
</dbReference>
<dbReference type="SUPFAM" id="SSF52540">
    <property type="entry name" value="P-loop containing nucleoside triphosphate hydrolases"/>
    <property type="match status" value="1"/>
</dbReference>
<dbReference type="InterPro" id="IPR027417">
    <property type="entry name" value="P-loop_NTPase"/>
</dbReference>
<dbReference type="GO" id="GO:0005524">
    <property type="term" value="F:ATP binding"/>
    <property type="evidence" value="ECO:0007669"/>
    <property type="project" value="UniProtKB-KW"/>
</dbReference>
<feature type="domain" description="Sigma-54 factor interaction" evidence="3">
    <location>
        <begin position="199"/>
        <end position="435"/>
    </location>
</feature>
<name>A0A382HL90_9ZZZZ</name>
<evidence type="ECO:0000259" key="3">
    <source>
        <dbReference type="PROSITE" id="PS50045"/>
    </source>
</evidence>
<keyword evidence="1" id="KW-0547">Nucleotide-binding</keyword>
<dbReference type="PANTHER" id="PTHR32071:SF14">
    <property type="entry name" value="TRANSCRIPTIONAL REGULATORY PROTEIN RTCR"/>
    <property type="match status" value="1"/>
</dbReference>
<reference evidence="4" key="1">
    <citation type="submission" date="2018-05" db="EMBL/GenBank/DDBJ databases">
        <authorList>
            <person name="Lanie J.A."/>
            <person name="Ng W.-L."/>
            <person name="Kazmierczak K.M."/>
            <person name="Andrzejewski T.M."/>
            <person name="Davidsen T.M."/>
            <person name="Wayne K.J."/>
            <person name="Tettelin H."/>
            <person name="Glass J.I."/>
            <person name="Rusch D."/>
            <person name="Podicherti R."/>
            <person name="Tsui H.-C.T."/>
            <person name="Winkler M.E."/>
        </authorList>
    </citation>
    <scope>NUCLEOTIDE SEQUENCE</scope>
</reference>
<dbReference type="InterPro" id="IPR025662">
    <property type="entry name" value="Sigma_54_int_dom_ATP-bd_1"/>
</dbReference>